<reference evidence="1" key="1">
    <citation type="submission" date="2021-01" db="EMBL/GenBank/DDBJ databases">
        <authorList>
            <consortium name="Genoscope - CEA"/>
            <person name="William W."/>
        </authorList>
    </citation>
    <scope>NUCLEOTIDE SEQUENCE</scope>
</reference>
<gene>
    <name evidence="1" type="ORF">POCTA_138.1.T0180063</name>
</gene>
<evidence type="ECO:0000313" key="1">
    <source>
        <dbReference type="EMBL" id="CAD8145969.1"/>
    </source>
</evidence>
<organism evidence="1 2">
    <name type="scientific">Paramecium octaurelia</name>
    <dbReference type="NCBI Taxonomy" id="43137"/>
    <lineage>
        <taxon>Eukaryota</taxon>
        <taxon>Sar</taxon>
        <taxon>Alveolata</taxon>
        <taxon>Ciliophora</taxon>
        <taxon>Intramacronucleata</taxon>
        <taxon>Oligohymenophorea</taxon>
        <taxon>Peniculida</taxon>
        <taxon>Parameciidae</taxon>
        <taxon>Paramecium</taxon>
    </lineage>
</organism>
<dbReference type="EMBL" id="CAJJDP010000018">
    <property type="protein sequence ID" value="CAD8145969.1"/>
    <property type="molecule type" value="Genomic_DNA"/>
</dbReference>
<comment type="caution">
    <text evidence="1">The sequence shown here is derived from an EMBL/GenBank/DDBJ whole genome shotgun (WGS) entry which is preliminary data.</text>
</comment>
<protein>
    <submittedName>
        <fullName evidence="1">Uncharacterized protein</fullName>
    </submittedName>
</protein>
<dbReference type="Proteomes" id="UP000683925">
    <property type="component" value="Unassembled WGS sequence"/>
</dbReference>
<accession>A0A8S1T313</accession>
<sequence length="74" mass="9053">MSNLSYYHSKIQTKIIKIVSIFFRCNQVQIIIIKSHFHNIFQKFQYQTKFFGKESYNRLLTRLRVSVHMHVFNI</sequence>
<name>A0A8S1T313_PAROT</name>
<dbReference type="AlphaFoldDB" id="A0A8S1T313"/>
<proteinExistence type="predicted"/>
<evidence type="ECO:0000313" key="2">
    <source>
        <dbReference type="Proteomes" id="UP000683925"/>
    </source>
</evidence>
<keyword evidence="2" id="KW-1185">Reference proteome</keyword>